<keyword evidence="3" id="KW-1185">Reference proteome</keyword>
<evidence type="ECO:0000313" key="2">
    <source>
        <dbReference type="EMBL" id="TQD49749.1"/>
    </source>
</evidence>
<proteinExistence type="predicted"/>
<evidence type="ECO:0000256" key="1">
    <source>
        <dbReference type="SAM" id="Phobius"/>
    </source>
</evidence>
<evidence type="ECO:0000313" key="3">
    <source>
        <dbReference type="Proteomes" id="UP000318212"/>
    </source>
</evidence>
<dbReference type="AlphaFoldDB" id="A0A508AIW2"/>
<keyword evidence="1" id="KW-0812">Transmembrane</keyword>
<feature type="transmembrane region" description="Helical" evidence="1">
    <location>
        <begin position="47"/>
        <end position="68"/>
    </location>
</feature>
<keyword evidence="1" id="KW-1133">Transmembrane helix</keyword>
<sequence>MSGRLLNAWQFNAGLRLASLILGMAVVAPSFLLPGFRRRIFRSDARIEDIGLLALVVVVVAICCSNALG</sequence>
<dbReference type="Proteomes" id="UP000318212">
    <property type="component" value="Unassembled WGS sequence"/>
</dbReference>
<protein>
    <submittedName>
        <fullName evidence="2">Uncharacterized protein</fullName>
    </submittedName>
</protein>
<dbReference type="RefSeq" id="WP_141517508.1">
    <property type="nucleotide sequence ID" value="NZ_VICE01000039.1"/>
</dbReference>
<keyword evidence="1" id="KW-0472">Membrane</keyword>
<feature type="transmembrane region" description="Helical" evidence="1">
    <location>
        <begin position="15"/>
        <end position="35"/>
    </location>
</feature>
<reference evidence="2 3" key="1">
    <citation type="submission" date="2019-06" db="EMBL/GenBank/DDBJ databases">
        <title>Lysobacter alkalisoli sp. nov. isolated from saline soil.</title>
        <authorList>
            <person name="Sun J.-Q."/>
            <person name="Xu L."/>
        </authorList>
    </citation>
    <scope>NUCLEOTIDE SEQUENCE [LARGE SCALE GENOMIC DNA]</scope>
    <source>
        <strain evidence="2 3">JCM 31130</strain>
    </source>
</reference>
<name>A0A508AIW2_9GAMM</name>
<dbReference type="EMBL" id="VICE01000039">
    <property type="protein sequence ID" value="TQD49749.1"/>
    <property type="molecule type" value="Genomic_DNA"/>
</dbReference>
<comment type="caution">
    <text evidence="2">The sequence shown here is derived from an EMBL/GenBank/DDBJ whole genome shotgun (WGS) entry which is preliminary data.</text>
</comment>
<gene>
    <name evidence="2" type="ORF">FKV25_04005</name>
</gene>
<accession>A0A508AIW2</accession>
<organism evidence="2 3">
    <name type="scientific">Marilutibacter aestuarii</name>
    <dbReference type="NCBI Taxonomy" id="1706195"/>
    <lineage>
        <taxon>Bacteria</taxon>
        <taxon>Pseudomonadati</taxon>
        <taxon>Pseudomonadota</taxon>
        <taxon>Gammaproteobacteria</taxon>
        <taxon>Lysobacterales</taxon>
        <taxon>Lysobacteraceae</taxon>
        <taxon>Marilutibacter</taxon>
    </lineage>
</organism>